<gene>
    <name evidence="2" type="ORF">TTHERM_00320270</name>
</gene>
<feature type="transmembrane region" description="Helical" evidence="1">
    <location>
        <begin position="722"/>
        <end position="740"/>
    </location>
</feature>
<dbReference type="Proteomes" id="UP000009168">
    <property type="component" value="Unassembled WGS sequence"/>
</dbReference>
<feature type="transmembrane region" description="Helical" evidence="1">
    <location>
        <begin position="1016"/>
        <end position="1040"/>
    </location>
</feature>
<feature type="transmembrane region" description="Helical" evidence="1">
    <location>
        <begin position="760"/>
        <end position="777"/>
    </location>
</feature>
<name>Q237R0_TETTS</name>
<dbReference type="PANTHER" id="PTHR23071:SF1">
    <property type="entry name" value="GPI ETHANOLAMINE PHOSPHATE TRANSFERASE 3"/>
    <property type="match status" value="1"/>
</dbReference>
<feature type="transmembrane region" description="Helical" evidence="1">
    <location>
        <begin position="829"/>
        <end position="847"/>
    </location>
</feature>
<feature type="transmembrane region" description="Helical" evidence="1">
    <location>
        <begin position="471"/>
        <end position="493"/>
    </location>
</feature>
<dbReference type="GO" id="GO:0005789">
    <property type="term" value="C:endoplasmic reticulum membrane"/>
    <property type="evidence" value="ECO:0007669"/>
    <property type="project" value="TreeGrafter"/>
</dbReference>
<dbReference type="HOGENOM" id="CLU_289952_0_0_1"/>
<dbReference type="GO" id="GO:0006506">
    <property type="term" value="P:GPI anchor biosynthetic process"/>
    <property type="evidence" value="ECO:0007669"/>
    <property type="project" value="InterPro"/>
</dbReference>
<feature type="transmembrane region" description="Helical" evidence="1">
    <location>
        <begin position="538"/>
        <end position="558"/>
    </location>
</feature>
<dbReference type="RefSeq" id="XP_001012926.1">
    <property type="nucleotide sequence ID" value="XM_001012926.1"/>
</dbReference>
<accession>Q237R0</accession>
<dbReference type="eggNOG" id="KOG2126">
    <property type="taxonomic scope" value="Eukaryota"/>
</dbReference>
<organism evidence="2 3">
    <name type="scientific">Tetrahymena thermophila (strain SB210)</name>
    <dbReference type="NCBI Taxonomy" id="312017"/>
    <lineage>
        <taxon>Eukaryota</taxon>
        <taxon>Sar</taxon>
        <taxon>Alveolata</taxon>
        <taxon>Ciliophora</taxon>
        <taxon>Intramacronucleata</taxon>
        <taxon>Oligohymenophorea</taxon>
        <taxon>Hymenostomatida</taxon>
        <taxon>Tetrahymenina</taxon>
        <taxon>Tetrahymenidae</taxon>
        <taxon>Tetrahymena</taxon>
    </lineage>
</organism>
<dbReference type="PROSITE" id="PS51257">
    <property type="entry name" value="PROKAR_LIPOPROTEIN"/>
    <property type="match status" value="1"/>
</dbReference>
<dbReference type="SUPFAM" id="SSF53649">
    <property type="entry name" value="Alkaline phosphatase-like"/>
    <property type="match status" value="1"/>
</dbReference>
<dbReference type="OMA" id="QHRTERE"/>
<evidence type="ECO:0000256" key="1">
    <source>
        <dbReference type="SAM" id="Phobius"/>
    </source>
</evidence>
<dbReference type="STRING" id="312017.Q237R0"/>
<dbReference type="KEGG" id="tet:TTHERM_00320270"/>
<feature type="transmembrane region" description="Helical" evidence="1">
    <location>
        <begin position="611"/>
        <end position="630"/>
    </location>
</feature>
<feature type="transmembrane region" description="Helical" evidence="1">
    <location>
        <begin position="7"/>
        <end position="29"/>
    </location>
</feature>
<keyword evidence="1" id="KW-1133">Transmembrane helix</keyword>
<feature type="transmembrane region" description="Helical" evidence="1">
    <location>
        <begin position="642"/>
        <end position="663"/>
    </location>
</feature>
<dbReference type="AlphaFoldDB" id="Q237R0"/>
<feature type="transmembrane region" description="Helical" evidence="1">
    <location>
        <begin position="789"/>
        <end position="817"/>
    </location>
</feature>
<feature type="transmembrane region" description="Helical" evidence="1">
    <location>
        <begin position="587"/>
        <end position="605"/>
    </location>
</feature>
<dbReference type="InterPro" id="IPR039524">
    <property type="entry name" value="PIGO/GPI13"/>
</dbReference>
<dbReference type="InParanoid" id="Q237R0"/>
<dbReference type="Gene3D" id="3.40.720.10">
    <property type="entry name" value="Alkaline Phosphatase, subunit A"/>
    <property type="match status" value="1"/>
</dbReference>
<proteinExistence type="predicted"/>
<sequence>MKLGYNWTIIAIVCASTIFGCFLYCLGFQKQFSIIEKHSQVENPYIDEMHFENEEQRNLYKQGWFPQFKKKIFLYLVDSLRYDQVTDVNKQKEIVVKDQKGEVVYFPSSFTSITEALNNDRNNSLLIRGVVDTQTMTITRIKALSTGTIPSFTSMFDQISSQKDIEDNLFYQLKQRQSPQEVIYLYGVDLWNQYFAEYFDYQSLNINSNLQNMIDNSPIFNKEILDKYLKNPSQTNWTFFINHDGGIDSLMHGEVIYRFEKPFESPLYQQAMDISNNATRDFIQAIDEDTTFILFSDHGFTNYGTHGGKEIEERLSVIFGYDKKGFIKDRNISQKMDPLYLDSETDQIDLLPTICMLKGLAIPSNNIGAIIPDFFIKGTSNTIIANAYYTNMRQIEDYFDESTKHHSNLSKQTYDHIKDLTQDIKDSYQRMFVKETFKASQQELSEFISAVIHLSHISKEAARKEGEIKYIYMYFAFATIIASFLCSVTYIVYNDAIISHNFTSSEKHLNKFILTKFILGSFLIHLAIFFVFTGINVLLLINVAAFVILITFTIDYFYSRYTLYSQPKYLLKGIKVFSSFKFDIQNLAYTFLLLSFSYIFINIDLVDDLDFYIFLITSALLIVFTLHLIFIKGKIFSSKLKVLLQIFIVGFMSFFCMYMDPFIQKDMKKINEKNYLNIDFINILSYDFYNTVIPLIIFVCFYFYKLKDTINQSVSLSMRTKFVLFTLHTALITLLSIYFVTKNYFHDSQAMYFFRNFFPLSSYILVILQVLFINICDRSNFYFIIKYKLFLWSLLPSFLYLMDYQCITLIVFFFQTFQYFHNIINFLNYRPYSLLYSYLTVVSFQYFYVSGHKFAFEFMHLHTHAVGLFVHSDFFSNINVFVGNYSFFFLAFLQFPILLNRDTKFQYLKSSNDHISEIAKPPQTPIHNDSSMINDNLNHAENDQVNLIYSQHELTAQESTFTKSQDSQLTPQQAEIKNSLTFSKSLIFVNLPIIMSLIISFFRNICFPITTDWEKYSTVIVFLTTIFMLSSVFAQLHFLLQQVCYQFDFNKKYLKLH</sequence>
<dbReference type="OrthoDB" id="272139at2759"/>
<dbReference type="InterPro" id="IPR017850">
    <property type="entry name" value="Alkaline_phosphatase_core_sf"/>
</dbReference>
<evidence type="ECO:0000313" key="3">
    <source>
        <dbReference type="Proteomes" id="UP000009168"/>
    </source>
</evidence>
<dbReference type="CDD" id="cd16019">
    <property type="entry name" value="GPI_EPT"/>
    <property type="match status" value="1"/>
</dbReference>
<evidence type="ECO:0000313" key="2">
    <source>
        <dbReference type="EMBL" id="EAR92681.1"/>
    </source>
</evidence>
<keyword evidence="1" id="KW-0812">Transmembrane</keyword>
<feature type="transmembrane region" description="Helical" evidence="1">
    <location>
        <begin position="683"/>
        <end position="702"/>
    </location>
</feature>
<keyword evidence="3" id="KW-1185">Reference proteome</keyword>
<protein>
    <submittedName>
        <fullName evidence="2">Type I phosphodiesterase/nucleotide pyrophosphatase</fullName>
    </submittedName>
</protein>
<dbReference type="PANTHER" id="PTHR23071">
    <property type="entry name" value="PHOSPHATIDYLINOSITOL GLYCAN"/>
    <property type="match status" value="1"/>
</dbReference>
<dbReference type="GeneID" id="7825124"/>
<reference evidence="3" key="1">
    <citation type="journal article" date="2006" name="PLoS Biol.">
        <title>Macronuclear genome sequence of the ciliate Tetrahymena thermophila, a model eukaryote.</title>
        <authorList>
            <person name="Eisen J.A."/>
            <person name="Coyne R.S."/>
            <person name="Wu M."/>
            <person name="Wu D."/>
            <person name="Thiagarajan M."/>
            <person name="Wortman J.R."/>
            <person name="Badger J.H."/>
            <person name="Ren Q."/>
            <person name="Amedeo P."/>
            <person name="Jones K.M."/>
            <person name="Tallon L.J."/>
            <person name="Delcher A.L."/>
            <person name="Salzberg S.L."/>
            <person name="Silva J.C."/>
            <person name="Haas B.J."/>
            <person name="Majoros W.H."/>
            <person name="Farzad M."/>
            <person name="Carlton J.M."/>
            <person name="Smith R.K. Jr."/>
            <person name="Garg J."/>
            <person name="Pearlman R.E."/>
            <person name="Karrer K.M."/>
            <person name="Sun L."/>
            <person name="Manning G."/>
            <person name="Elde N.C."/>
            <person name="Turkewitz A.P."/>
            <person name="Asai D.J."/>
            <person name="Wilkes D.E."/>
            <person name="Wang Y."/>
            <person name="Cai H."/>
            <person name="Collins K."/>
            <person name="Stewart B.A."/>
            <person name="Lee S.R."/>
            <person name="Wilamowska K."/>
            <person name="Weinberg Z."/>
            <person name="Ruzzo W.L."/>
            <person name="Wloga D."/>
            <person name="Gaertig J."/>
            <person name="Frankel J."/>
            <person name="Tsao C.-C."/>
            <person name="Gorovsky M.A."/>
            <person name="Keeling P.J."/>
            <person name="Waller R.F."/>
            <person name="Patron N.J."/>
            <person name="Cherry J.M."/>
            <person name="Stover N.A."/>
            <person name="Krieger C.J."/>
            <person name="del Toro C."/>
            <person name="Ryder H.F."/>
            <person name="Williamson S.C."/>
            <person name="Barbeau R.A."/>
            <person name="Hamilton E.P."/>
            <person name="Orias E."/>
        </authorList>
    </citation>
    <scope>NUCLEOTIDE SEQUENCE [LARGE SCALE GENOMIC DNA]</scope>
    <source>
        <strain evidence="3">SB210</strain>
    </source>
</reference>
<feature type="transmembrane region" description="Helical" evidence="1">
    <location>
        <begin position="986"/>
        <end position="1010"/>
    </location>
</feature>
<feature type="transmembrane region" description="Helical" evidence="1">
    <location>
        <begin position="513"/>
        <end position="532"/>
    </location>
</feature>
<dbReference type="GO" id="GO:0051377">
    <property type="term" value="F:mannose-ethanolamine phosphotransferase activity"/>
    <property type="evidence" value="ECO:0007669"/>
    <property type="project" value="TreeGrafter"/>
</dbReference>
<keyword evidence="1" id="KW-0472">Membrane</keyword>
<feature type="transmembrane region" description="Helical" evidence="1">
    <location>
        <begin position="878"/>
        <end position="899"/>
    </location>
</feature>
<dbReference type="EMBL" id="GG662743">
    <property type="protein sequence ID" value="EAR92681.1"/>
    <property type="molecule type" value="Genomic_DNA"/>
</dbReference>